<dbReference type="PANTHER" id="PTHR16057">
    <property type="entry name" value="WINS1, 2 PROTEIN"/>
    <property type="match status" value="1"/>
</dbReference>
<dbReference type="Pfam" id="PF14695">
    <property type="entry name" value="LINES_C"/>
    <property type="match status" value="1"/>
</dbReference>
<reference evidence="3" key="2">
    <citation type="submission" date="2023-05" db="EMBL/GenBank/DDBJ databases">
        <authorList>
            <person name="Schelkunov M.I."/>
        </authorList>
    </citation>
    <scope>NUCLEOTIDE SEQUENCE</scope>
    <source>
        <strain evidence="3">Hsosn_3</strain>
        <tissue evidence="3">Leaf</tissue>
    </source>
</reference>
<dbReference type="AlphaFoldDB" id="A0AAD8M9B6"/>
<dbReference type="Proteomes" id="UP001237642">
    <property type="component" value="Unassembled WGS sequence"/>
</dbReference>
<comment type="caution">
    <text evidence="3">The sequence shown here is derived from an EMBL/GenBank/DDBJ whole genome shotgun (WGS) entry which is preliminary data.</text>
</comment>
<dbReference type="InterPro" id="IPR024875">
    <property type="entry name" value="Protein_Lines"/>
</dbReference>
<evidence type="ECO:0000259" key="1">
    <source>
        <dbReference type="Pfam" id="PF14694"/>
    </source>
</evidence>
<evidence type="ECO:0000313" key="4">
    <source>
        <dbReference type="Proteomes" id="UP001237642"/>
    </source>
</evidence>
<dbReference type="EMBL" id="JAUIZM010000009">
    <property type="protein sequence ID" value="KAK1363858.1"/>
    <property type="molecule type" value="Genomic_DNA"/>
</dbReference>
<gene>
    <name evidence="3" type="ORF">POM88_039419</name>
</gene>
<proteinExistence type="predicted"/>
<feature type="domain" description="Protein Lines N-terminal" evidence="1">
    <location>
        <begin position="464"/>
        <end position="575"/>
    </location>
</feature>
<accession>A0AAD8M9B6</accession>
<dbReference type="Pfam" id="PF14694">
    <property type="entry name" value="LINES_N"/>
    <property type="match status" value="1"/>
</dbReference>
<dbReference type="InterPro" id="IPR032794">
    <property type="entry name" value="LINES_N"/>
</dbReference>
<feature type="domain" description="Protein Lines C-terminal" evidence="2">
    <location>
        <begin position="643"/>
        <end position="679"/>
    </location>
</feature>
<dbReference type="PANTHER" id="PTHR16057:SF1">
    <property type="entry name" value="PROTEIN LINES HOMOLOG 1"/>
    <property type="match status" value="1"/>
</dbReference>
<sequence>MKREAENTRRLCRLIDDSLAPFNTITELSNSIPKHTEQLLIALSHIARQIKLWTDEDDDSDSDSDGMETPCDREEYAVCANEDHHCLTKIVTELVSLLAVQNRYVQHIAGNILVVISEFLATSGSCYEQYIHLLGLCLELSTCNCLRTLESPTPLGESNSDLLASFTALKRSLKSVNWSTVAGVISVLRKILKQLKRECDDQLLKGYLYSVRTCLLNIPWDVFDEVSIGGMYVGCEDALVHNNLQNFTPLMLFSGNLVQFFCSLAAHGYASCTSAVCIYEPVACIISDAMPKILAWCLSKQEDRNKTCTSQYFRHKILKLMIRLTYQMHLQCQVLVSWLNIISKYFQDLLAEPLIVDNNLDDSLEGSPFLNSFSKENKGISERHLQRLAVFLFLRCSLNLVCQRDGVDEHCICANINPRLLSEQKYNHSCCNKKQGLLGLYQWLRGHFTHDIFVDNEIYIQNCASFSLSFLRLYMHEDDILFKVLLQLFTIPLSVKLVCEGSKTPQTVEDEESMLRLISNLLNPICLFHLFLAELLYDHQVLLDYLMSKDTGASSAEYLLRCLRAVCDSWTFFVEFSWDEEVKNNRYSKKRKVFVDVHDFEGGEISVPCENDDSTLSLPKRCMTDDVDSSRQHRTRRLSFEDAMECLLSLKNALLNLHRKKLFPYNPDVLLRRLTKFEEQCFKQKKTSESENIMLDPDCGVWTS</sequence>
<protein>
    <submittedName>
        <fullName evidence="3">Golgin candidate</fullName>
    </submittedName>
</protein>
<organism evidence="3 4">
    <name type="scientific">Heracleum sosnowskyi</name>
    <dbReference type="NCBI Taxonomy" id="360622"/>
    <lineage>
        <taxon>Eukaryota</taxon>
        <taxon>Viridiplantae</taxon>
        <taxon>Streptophyta</taxon>
        <taxon>Embryophyta</taxon>
        <taxon>Tracheophyta</taxon>
        <taxon>Spermatophyta</taxon>
        <taxon>Magnoliopsida</taxon>
        <taxon>eudicotyledons</taxon>
        <taxon>Gunneridae</taxon>
        <taxon>Pentapetalae</taxon>
        <taxon>asterids</taxon>
        <taxon>campanulids</taxon>
        <taxon>Apiales</taxon>
        <taxon>Apiaceae</taxon>
        <taxon>Apioideae</taxon>
        <taxon>apioid superclade</taxon>
        <taxon>Tordylieae</taxon>
        <taxon>Tordyliinae</taxon>
        <taxon>Heracleum</taxon>
    </lineage>
</organism>
<dbReference type="InterPro" id="IPR029415">
    <property type="entry name" value="Lines_C"/>
</dbReference>
<reference evidence="3" key="1">
    <citation type="submission" date="2023-02" db="EMBL/GenBank/DDBJ databases">
        <title>Genome of toxic invasive species Heracleum sosnowskyi carries increased number of genes despite the absence of recent whole-genome duplications.</title>
        <authorList>
            <person name="Schelkunov M."/>
            <person name="Shtratnikova V."/>
            <person name="Makarenko M."/>
            <person name="Klepikova A."/>
            <person name="Omelchenko D."/>
            <person name="Novikova G."/>
            <person name="Obukhova E."/>
            <person name="Bogdanov V."/>
            <person name="Penin A."/>
            <person name="Logacheva M."/>
        </authorList>
    </citation>
    <scope>NUCLEOTIDE SEQUENCE</scope>
    <source>
        <strain evidence="3">Hsosn_3</strain>
        <tissue evidence="3">Leaf</tissue>
    </source>
</reference>
<name>A0AAD8M9B6_9APIA</name>
<evidence type="ECO:0000259" key="2">
    <source>
        <dbReference type="Pfam" id="PF14695"/>
    </source>
</evidence>
<evidence type="ECO:0000313" key="3">
    <source>
        <dbReference type="EMBL" id="KAK1363858.1"/>
    </source>
</evidence>
<keyword evidence="4" id="KW-1185">Reference proteome</keyword>